<evidence type="ECO:0000313" key="3">
    <source>
        <dbReference type="EMBL" id="MBK6971410.1"/>
    </source>
</evidence>
<evidence type="ECO:0000313" key="4">
    <source>
        <dbReference type="EMBL" id="MBK6973922.1"/>
    </source>
</evidence>
<protein>
    <submittedName>
        <fullName evidence="3">Uncharacterized protein</fullName>
    </submittedName>
</protein>
<feature type="compositionally biased region" description="Basic and acidic residues" evidence="1">
    <location>
        <begin position="99"/>
        <end position="110"/>
    </location>
</feature>
<name>A0A9D7HS53_9PROT</name>
<dbReference type="AlphaFoldDB" id="A0A9D7HS53"/>
<evidence type="ECO:0000313" key="5">
    <source>
        <dbReference type="Proteomes" id="UP000807785"/>
    </source>
</evidence>
<dbReference type="EMBL" id="JADJEV010000004">
    <property type="protein sequence ID" value="MBK6973922.1"/>
    <property type="molecule type" value="Genomic_DNA"/>
</dbReference>
<dbReference type="Proteomes" id="UP000807785">
    <property type="component" value="Unassembled WGS sequence"/>
</dbReference>
<gene>
    <name evidence="3" type="ORF">IPH26_00060</name>
    <name evidence="4" type="ORF">IPH26_13660</name>
</gene>
<evidence type="ECO:0000256" key="2">
    <source>
        <dbReference type="SAM" id="Phobius"/>
    </source>
</evidence>
<accession>A0A9D7HS53</accession>
<feature type="compositionally biased region" description="Low complexity" evidence="1">
    <location>
        <begin position="84"/>
        <end position="94"/>
    </location>
</feature>
<evidence type="ECO:0000256" key="1">
    <source>
        <dbReference type="SAM" id="MobiDB-lite"/>
    </source>
</evidence>
<feature type="region of interest" description="Disordered" evidence="1">
    <location>
        <begin position="79"/>
        <end position="110"/>
    </location>
</feature>
<feature type="transmembrane region" description="Helical" evidence="2">
    <location>
        <begin position="37"/>
        <end position="70"/>
    </location>
</feature>
<dbReference type="EMBL" id="JADJEV010000001">
    <property type="protein sequence ID" value="MBK6971410.1"/>
    <property type="molecule type" value="Genomic_DNA"/>
</dbReference>
<keyword evidence="2" id="KW-0472">Membrane</keyword>
<comment type="caution">
    <text evidence="3">The sequence shown here is derived from an EMBL/GenBank/DDBJ whole genome shotgun (WGS) entry which is preliminary data.</text>
</comment>
<proteinExistence type="predicted"/>
<reference evidence="5" key="2">
    <citation type="journal article" date="2021" name="Nat. Commun.">
        <title>Connecting structure to function with the recovery of over 1000 high-quality metagenome-assembled genomes from activated sludge using long-read sequencing.</title>
        <authorList>
            <person name="Singleton C.M."/>
            <person name="Petriglieri F."/>
            <person name="Kristensen J.M."/>
            <person name="Kirkegaard R.H."/>
            <person name="Michaelsen T.Y."/>
            <person name="Andersen M.H."/>
            <person name="Kondrotaite Z."/>
            <person name="Karst S.M."/>
            <person name="Dueholm M.S."/>
            <person name="Nielsen P.H."/>
            <person name="Albertsen M."/>
        </authorList>
    </citation>
    <scope>NUCLEOTIDE SEQUENCE [LARGE SCALE GENOMIC DNA]</scope>
</reference>
<keyword evidence="2" id="KW-1133">Transmembrane helix</keyword>
<organism evidence="3 5">
    <name type="scientific">Candidatus Methylophosphatis roskildensis</name>
    <dbReference type="NCBI Taxonomy" id="2899263"/>
    <lineage>
        <taxon>Bacteria</taxon>
        <taxon>Pseudomonadati</taxon>
        <taxon>Pseudomonadota</taxon>
        <taxon>Betaproteobacteria</taxon>
        <taxon>Nitrosomonadales</taxon>
        <taxon>Sterolibacteriaceae</taxon>
        <taxon>Candidatus Methylophosphatis</taxon>
    </lineage>
</organism>
<reference evidence="3" key="1">
    <citation type="submission" date="2020-10" db="EMBL/GenBank/DDBJ databases">
        <title>Connecting structure to function with the recovery of over 1000 high-quality activated sludge metagenome-assembled genomes encoding full-length rRNA genes using long-read sequencing.</title>
        <authorList>
            <person name="Singleton C.M."/>
            <person name="Petriglieri F."/>
            <person name="Kristensen J.M."/>
            <person name="Kirkegaard R.H."/>
            <person name="Michaelsen T.Y."/>
            <person name="Andersen M.H."/>
            <person name="Karst S.M."/>
            <person name="Dueholm M.S."/>
            <person name="Nielsen P.H."/>
            <person name="Albertsen M."/>
        </authorList>
    </citation>
    <scope>NUCLEOTIDE SEQUENCE</scope>
    <source>
        <strain evidence="3">Bjer_18-Q3-R1-45_BAT3C.347</strain>
    </source>
</reference>
<keyword evidence="2" id="KW-0812">Transmembrane</keyword>
<sequence>MQNQRPPEDGPAFRLGQGEVRFGASRPGPLGRLLGAIIWAGLLVVAFMFSLVFFAIVVAVGLLVWAYLWWNTRELRKQMRDRPPGGSAQPPGGQVIEGEVIRDQQDGPPP</sequence>